<dbReference type="SUPFAM" id="SSF52499">
    <property type="entry name" value="Isochorismatase-like hydrolases"/>
    <property type="match status" value="1"/>
</dbReference>
<sequence length="203" mass="22955">MTEDNRISGSLGRNTVHLCVDMQRMFAEPTEWMMPWSAKVLPQVTALVKYQPEKTMFTRFIPAHRAGQGQGMWKQYYECWASMTVENLGADMLELVPALARFTPPAAVIDKHVYGPWMETDLHQRLQKRGVTTLIISGGETDVCVLATVLGAVDLGYRVVLAKDALCSSSDEAHDAAIDLYHQRYRGQVEPVETETILRNWIR</sequence>
<dbReference type="GO" id="GO:0016787">
    <property type="term" value="F:hydrolase activity"/>
    <property type="evidence" value="ECO:0007669"/>
    <property type="project" value="UniProtKB-KW"/>
</dbReference>
<dbReference type="PANTHER" id="PTHR43540:SF6">
    <property type="entry name" value="ISOCHORISMATASE-LIKE DOMAIN-CONTAINING PROTEIN"/>
    <property type="match status" value="1"/>
</dbReference>
<reference evidence="4" key="1">
    <citation type="submission" date="2015-10" db="EMBL/GenBank/DDBJ databases">
        <authorList>
            <person name="Luecker S."/>
            <person name="Luecker S."/>
        </authorList>
    </citation>
    <scope>NUCLEOTIDE SEQUENCE [LARGE SCALE GENOMIC DNA]</scope>
</reference>
<dbReference type="RefSeq" id="WP_090902110.1">
    <property type="nucleotide sequence ID" value="NZ_CZPZ01000035.1"/>
</dbReference>
<dbReference type="Gene3D" id="3.40.50.850">
    <property type="entry name" value="Isochorismatase-like"/>
    <property type="match status" value="1"/>
</dbReference>
<dbReference type="AlphaFoldDB" id="A0A0S4LQH8"/>
<proteinExistence type="predicted"/>
<dbReference type="STRING" id="1742973.COMA2_80176"/>
<keyword evidence="1 3" id="KW-0378">Hydrolase</keyword>
<keyword evidence="4" id="KW-1185">Reference proteome</keyword>
<evidence type="ECO:0000259" key="2">
    <source>
        <dbReference type="Pfam" id="PF00857"/>
    </source>
</evidence>
<evidence type="ECO:0000313" key="3">
    <source>
        <dbReference type="EMBL" id="CUS39777.1"/>
    </source>
</evidence>
<dbReference type="PANTHER" id="PTHR43540">
    <property type="entry name" value="PEROXYUREIDOACRYLATE/UREIDOACRYLATE AMIDOHYDROLASE-RELATED"/>
    <property type="match status" value="1"/>
</dbReference>
<evidence type="ECO:0000256" key="1">
    <source>
        <dbReference type="ARBA" id="ARBA00022801"/>
    </source>
</evidence>
<feature type="domain" description="Isochorismatase-like" evidence="2">
    <location>
        <begin position="15"/>
        <end position="184"/>
    </location>
</feature>
<dbReference type="CDD" id="cd00431">
    <property type="entry name" value="cysteine_hydrolases"/>
    <property type="match status" value="1"/>
</dbReference>
<dbReference type="InterPro" id="IPR050272">
    <property type="entry name" value="Isochorismatase-like_hydrls"/>
</dbReference>
<dbReference type="OrthoDB" id="9811489at2"/>
<dbReference type="Proteomes" id="UP000198736">
    <property type="component" value="Unassembled WGS sequence"/>
</dbReference>
<organism evidence="3 4">
    <name type="scientific">Candidatus Nitrospira nitrificans</name>
    <dbReference type="NCBI Taxonomy" id="1742973"/>
    <lineage>
        <taxon>Bacteria</taxon>
        <taxon>Pseudomonadati</taxon>
        <taxon>Nitrospirota</taxon>
        <taxon>Nitrospiria</taxon>
        <taxon>Nitrospirales</taxon>
        <taxon>Nitrospiraceae</taxon>
        <taxon>Nitrospira</taxon>
    </lineage>
</organism>
<evidence type="ECO:0000313" key="4">
    <source>
        <dbReference type="Proteomes" id="UP000198736"/>
    </source>
</evidence>
<protein>
    <submittedName>
        <fullName evidence="3">Isochorismatase hydrolase</fullName>
    </submittedName>
</protein>
<dbReference type="InterPro" id="IPR000868">
    <property type="entry name" value="Isochorismatase-like_dom"/>
</dbReference>
<dbReference type="Pfam" id="PF00857">
    <property type="entry name" value="Isochorismatase"/>
    <property type="match status" value="1"/>
</dbReference>
<name>A0A0S4LQH8_9BACT</name>
<dbReference type="EMBL" id="CZPZ01000035">
    <property type="protein sequence ID" value="CUS39777.1"/>
    <property type="molecule type" value="Genomic_DNA"/>
</dbReference>
<gene>
    <name evidence="3" type="ORF">COMA2_80176</name>
</gene>
<accession>A0A0S4LQH8</accession>
<dbReference type="InterPro" id="IPR036380">
    <property type="entry name" value="Isochorismatase-like_sf"/>
</dbReference>